<protein>
    <submittedName>
        <fullName evidence="3">Uncharacterized protein</fullName>
    </submittedName>
</protein>
<gene>
    <name evidence="3" type="ORF">SAMN02787144_100869</name>
</gene>
<feature type="compositionally biased region" description="Basic and acidic residues" evidence="1">
    <location>
        <begin position="48"/>
        <end position="57"/>
    </location>
</feature>
<evidence type="ECO:0000313" key="4">
    <source>
        <dbReference type="Proteomes" id="UP000181909"/>
    </source>
</evidence>
<name>A0A1K2B767_STRAR</name>
<organism evidence="3 4">
    <name type="scientific">Streptomyces atratus</name>
    <dbReference type="NCBI Taxonomy" id="1893"/>
    <lineage>
        <taxon>Bacteria</taxon>
        <taxon>Bacillati</taxon>
        <taxon>Actinomycetota</taxon>
        <taxon>Actinomycetes</taxon>
        <taxon>Kitasatosporales</taxon>
        <taxon>Streptomycetaceae</taxon>
        <taxon>Streptomyces</taxon>
    </lineage>
</organism>
<dbReference type="AlphaFoldDB" id="A0A1K2B767"/>
<proteinExistence type="predicted"/>
<feature type="chain" id="PRO_5009674548" evidence="2">
    <location>
        <begin position="26"/>
        <end position="101"/>
    </location>
</feature>
<feature type="signal peptide" evidence="2">
    <location>
        <begin position="1"/>
        <end position="25"/>
    </location>
</feature>
<feature type="compositionally biased region" description="Basic and acidic residues" evidence="1">
    <location>
        <begin position="65"/>
        <end position="74"/>
    </location>
</feature>
<reference evidence="3 4" key="1">
    <citation type="submission" date="2016-11" db="EMBL/GenBank/DDBJ databases">
        <authorList>
            <person name="Jaros S."/>
            <person name="Januszkiewicz K."/>
            <person name="Wedrychowicz H."/>
        </authorList>
    </citation>
    <scope>NUCLEOTIDE SEQUENCE [LARGE SCALE GENOMIC DNA]</scope>
    <source>
        <strain evidence="3 4">OK807</strain>
    </source>
</reference>
<feature type="compositionally biased region" description="Basic residues" evidence="1">
    <location>
        <begin position="84"/>
        <end position="101"/>
    </location>
</feature>
<evidence type="ECO:0000256" key="2">
    <source>
        <dbReference type="SAM" id="SignalP"/>
    </source>
</evidence>
<dbReference type="RefSeq" id="WP_143166500.1">
    <property type="nucleotide sequence ID" value="NZ_CP108276.1"/>
</dbReference>
<sequence>MKKSIACWTAAVACVLLALTGTAEASGATMAKPKAWYSTAVCGVEKIGSGDHGDKQLKGNGKGKSKSEAEKSAQRDVQAQISKKYGKGYRAHHCTFRSSRR</sequence>
<dbReference type="Proteomes" id="UP000181909">
    <property type="component" value="Unassembled WGS sequence"/>
</dbReference>
<accession>A0A1K2B767</accession>
<evidence type="ECO:0000256" key="1">
    <source>
        <dbReference type="SAM" id="MobiDB-lite"/>
    </source>
</evidence>
<feature type="region of interest" description="Disordered" evidence="1">
    <location>
        <begin position="48"/>
        <end position="101"/>
    </location>
</feature>
<evidence type="ECO:0000313" key="3">
    <source>
        <dbReference type="EMBL" id="SFX94462.1"/>
    </source>
</evidence>
<keyword evidence="2" id="KW-0732">Signal</keyword>
<dbReference type="EMBL" id="FPJO01000008">
    <property type="protein sequence ID" value="SFX94462.1"/>
    <property type="molecule type" value="Genomic_DNA"/>
</dbReference>